<evidence type="ECO:0000313" key="2">
    <source>
        <dbReference type="Proteomes" id="UP000076738"/>
    </source>
</evidence>
<evidence type="ECO:0000313" key="1">
    <source>
        <dbReference type="EMBL" id="KZP01868.1"/>
    </source>
</evidence>
<gene>
    <name evidence="1" type="ORF">CALVIDRAFT_532611</name>
</gene>
<dbReference type="AlphaFoldDB" id="A0A167SFF6"/>
<dbReference type="OrthoDB" id="10323824at2759"/>
<dbReference type="EMBL" id="KV417266">
    <property type="protein sequence ID" value="KZP01868.1"/>
    <property type="molecule type" value="Genomic_DNA"/>
</dbReference>
<proteinExistence type="predicted"/>
<accession>A0A167SFF6</accession>
<protein>
    <submittedName>
        <fullName evidence="1">Uncharacterized protein</fullName>
    </submittedName>
</protein>
<organism evidence="1 2">
    <name type="scientific">Calocera viscosa (strain TUFC12733)</name>
    <dbReference type="NCBI Taxonomy" id="1330018"/>
    <lineage>
        <taxon>Eukaryota</taxon>
        <taxon>Fungi</taxon>
        <taxon>Dikarya</taxon>
        <taxon>Basidiomycota</taxon>
        <taxon>Agaricomycotina</taxon>
        <taxon>Dacrymycetes</taxon>
        <taxon>Dacrymycetales</taxon>
        <taxon>Dacrymycetaceae</taxon>
        <taxon>Calocera</taxon>
    </lineage>
</organism>
<reference evidence="1 2" key="1">
    <citation type="journal article" date="2016" name="Mol. Biol. Evol.">
        <title>Comparative Genomics of Early-Diverging Mushroom-Forming Fungi Provides Insights into the Origins of Lignocellulose Decay Capabilities.</title>
        <authorList>
            <person name="Nagy L.G."/>
            <person name="Riley R."/>
            <person name="Tritt A."/>
            <person name="Adam C."/>
            <person name="Daum C."/>
            <person name="Floudas D."/>
            <person name="Sun H."/>
            <person name="Yadav J.S."/>
            <person name="Pangilinan J."/>
            <person name="Larsson K.H."/>
            <person name="Matsuura K."/>
            <person name="Barry K."/>
            <person name="Labutti K."/>
            <person name="Kuo R."/>
            <person name="Ohm R.A."/>
            <person name="Bhattacharya S.S."/>
            <person name="Shirouzu T."/>
            <person name="Yoshinaga Y."/>
            <person name="Martin F.M."/>
            <person name="Grigoriev I.V."/>
            <person name="Hibbett D.S."/>
        </authorList>
    </citation>
    <scope>NUCLEOTIDE SEQUENCE [LARGE SCALE GENOMIC DNA]</scope>
    <source>
        <strain evidence="1 2">TUFC12733</strain>
    </source>
</reference>
<name>A0A167SFF6_CALVF</name>
<sequence>MLRRTPAEDFTLPVEQDGTGNWVLFDNYADVHQWTLAFGTYRTLEQTRWFVVLMHHDREYDGCRVVGRVFFEDSLPACGVELRHALEKSIMNRGVAMEIKRGVLHDVAGNQSFSFF</sequence>
<dbReference type="Proteomes" id="UP000076738">
    <property type="component" value="Unassembled WGS sequence"/>
</dbReference>
<keyword evidence="2" id="KW-1185">Reference proteome</keyword>